<dbReference type="InParanoid" id="A0A2H3CBA1"/>
<keyword evidence="2" id="KW-0732">Signal</keyword>
<evidence type="ECO:0000256" key="1">
    <source>
        <dbReference type="SAM" id="MobiDB-lite"/>
    </source>
</evidence>
<organism evidence="3 4">
    <name type="scientific">Armillaria gallica</name>
    <name type="common">Bulbous honey fungus</name>
    <name type="synonym">Armillaria bulbosa</name>
    <dbReference type="NCBI Taxonomy" id="47427"/>
    <lineage>
        <taxon>Eukaryota</taxon>
        <taxon>Fungi</taxon>
        <taxon>Dikarya</taxon>
        <taxon>Basidiomycota</taxon>
        <taxon>Agaricomycotina</taxon>
        <taxon>Agaricomycetes</taxon>
        <taxon>Agaricomycetidae</taxon>
        <taxon>Agaricales</taxon>
        <taxon>Marasmiineae</taxon>
        <taxon>Physalacriaceae</taxon>
        <taxon>Armillaria</taxon>
    </lineage>
</organism>
<reference evidence="4" key="1">
    <citation type="journal article" date="2017" name="Nat. Ecol. Evol.">
        <title>Genome expansion and lineage-specific genetic innovations in the forest pathogenic fungi Armillaria.</title>
        <authorList>
            <person name="Sipos G."/>
            <person name="Prasanna A.N."/>
            <person name="Walter M.C."/>
            <person name="O'Connor E."/>
            <person name="Balint B."/>
            <person name="Krizsan K."/>
            <person name="Kiss B."/>
            <person name="Hess J."/>
            <person name="Varga T."/>
            <person name="Slot J."/>
            <person name="Riley R."/>
            <person name="Boka B."/>
            <person name="Rigling D."/>
            <person name="Barry K."/>
            <person name="Lee J."/>
            <person name="Mihaltcheva S."/>
            <person name="LaButti K."/>
            <person name="Lipzen A."/>
            <person name="Waldron R."/>
            <person name="Moloney N.M."/>
            <person name="Sperisen C."/>
            <person name="Kredics L."/>
            <person name="Vagvoelgyi C."/>
            <person name="Patrignani A."/>
            <person name="Fitzpatrick D."/>
            <person name="Nagy I."/>
            <person name="Doyle S."/>
            <person name="Anderson J.B."/>
            <person name="Grigoriev I.V."/>
            <person name="Gueldener U."/>
            <person name="Muensterkoetter M."/>
            <person name="Nagy L.G."/>
        </authorList>
    </citation>
    <scope>NUCLEOTIDE SEQUENCE [LARGE SCALE GENOMIC DNA]</scope>
    <source>
        <strain evidence="4">Ar21-2</strain>
    </source>
</reference>
<feature type="region of interest" description="Disordered" evidence="1">
    <location>
        <begin position="57"/>
        <end position="80"/>
    </location>
</feature>
<dbReference type="Proteomes" id="UP000217790">
    <property type="component" value="Unassembled WGS sequence"/>
</dbReference>
<evidence type="ECO:0000313" key="3">
    <source>
        <dbReference type="EMBL" id="PBK80355.1"/>
    </source>
</evidence>
<proteinExistence type="predicted"/>
<feature type="chain" id="PRO_5013789712" description="Secreted protein" evidence="2">
    <location>
        <begin position="27"/>
        <end position="108"/>
    </location>
</feature>
<feature type="signal peptide" evidence="2">
    <location>
        <begin position="1"/>
        <end position="26"/>
    </location>
</feature>
<gene>
    <name evidence="3" type="ORF">ARMGADRAFT_78708</name>
</gene>
<sequence>MIRRGGPWRVVAAACMKVSLVGIGVGGSGDRGGMGNRNDWLGMVGAERTRVRLGVAGNAVGRDASSSSSTRNGKRRDTTLVWPPSHVRSSVSACPVVLNLRRRSPKVE</sequence>
<evidence type="ECO:0008006" key="5">
    <source>
        <dbReference type="Google" id="ProtNLM"/>
    </source>
</evidence>
<name>A0A2H3CBA1_ARMGA</name>
<dbReference type="EMBL" id="KZ293746">
    <property type="protein sequence ID" value="PBK80355.1"/>
    <property type="molecule type" value="Genomic_DNA"/>
</dbReference>
<accession>A0A2H3CBA1</accession>
<evidence type="ECO:0000313" key="4">
    <source>
        <dbReference type="Proteomes" id="UP000217790"/>
    </source>
</evidence>
<keyword evidence="4" id="KW-1185">Reference proteome</keyword>
<evidence type="ECO:0000256" key="2">
    <source>
        <dbReference type="SAM" id="SignalP"/>
    </source>
</evidence>
<dbReference type="AlphaFoldDB" id="A0A2H3CBA1"/>
<protein>
    <recommendedName>
        <fullName evidence="5">Secreted protein</fullName>
    </recommendedName>
</protein>